<dbReference type="InterPro" id="IPR017451">
    <property type="entry name" value="F-box-assoc_interact_dom"/>
</dbReference>
<accession>A0A8T2F972</accession>
<keyword evidence="3" id="KW-1185">Reference proteome</keyword>
<dbReference type="PANTHER" id="PTHR31672">
    <property type="entry name" value="BNACNNG10540D PROTEIN"/>
    <property type="match status" value="1"/>
</dbReference>
<dbReference type="PANTHER" id="PTHR31672:SF13">
    <property type="entry name" value="F-BOX PROTEIN CPR30-LIKE"/>
    <property type="match status" value="1"/>
</dbReference>
<dbReference type="AlphaFoldDB" id="A0A8T2F972"/>
<evidence type="ECO:0000259" key="1">
    <source>
        <dbReference type="PROSITE" id="PS50181"/>
    </source>
</evidence>
<sequence length="389" mass="44519">MTTISDLPEDVVEEILPRVPLTSLSAVRSTCKTWNTLSKNRVLCKAVVKKQFLGFIMMDYRVCSMKFHLRNDEGGDLVDDLSIKQVGILDQIEISEVLHCDGLLLCVTKDNSSLVVWNPYLGQTRLIQPSNNFHCSDRYAIGYDNNRNLKILRIFGDYGSSGYEIYNFRSNSWKSFDLTSDWYIGSNKRGVSFKGNTYILAQGKIRVDSRWKIEAILLSFDFTTERFGPRLQLPFGFYYPQDLFSLSCVREEQLVVLHQSWMVSGELEIWITNKIDPGVVSWTKFLRSISCCRISIQAGSFFIDEENQVAVVFDLDEYKGSETCRNQTAHIIGQDEYFKSVNIGEAPNLGKPEKYAPRIYCRPLVCSSYVPSLVPLQINQPDTRKESDD</sequence>
<organism evidence="2 3">
    <name type="scientific">Arabidopsis suecica</name>
    <name type="common">Swedish thale-cress</name>
    <name type="synonym">Cardaminopsis suecica</name>
    <dbReference type="NCBI Taxonomy" id="45249"/>
    <lineage>
        <taxon>Eukaryota</taxon>
        <taxon>Viridiplantae</taxon>
        <taxon>Streptophyta</taxon>
        <taxon>Embryophyta</taxon>
        <taxon>Tracheophyta</taxon>
        <taxon>Spermatophyta</taxon>
        <taxon>Magnoliopsida</taxon>
        <taxon>eudicotyledons</taxon>
        <taxon>Gunneridae</taxon>
        <taxon>Pentapetalae</taxon>
        <taxon>rosids</taxon>
        <taxon>malvids</taxon>
        <taxon>Brassicales</taxon>
        <taxon>Brassicaceae</taxon>
        <taxon>Camelineae</taxon>
        <taxon>Arabidopsis</taxon>
    </lineage>
</organism>
<dbReference type="OrthoDB" id="1051383at2759"/>
<gene>
    <name evidence="2" type="ORF">ISN44_As03g013740</name>
</gene>
<dbReference type="NCBIfam" id="TIGR01640">
    <property type="entry name" value="F_box_assoc_1"/>
    <property type="match status" value="1"/>
</dbReference>
<comment type="caution">
    <text evidence="2">The sequence shown here is derived from an EMBL/GenBank/DDBJ whole genome shotgun (WGS) entry which is preliminary data.</text>
</comment>
<dbReference type="InterPro" id="IPR050796">
    <property type="entry name" value="SCF_F-box_component"/>
</dbReference>
<dbReference type="PROSITE" id="PS50181">
    <property type="entry name" value="FBOX"/>
    <property type="match status" value="1"/>
</dbReference>
<protein>
    <submittedName>
        <fullName evidence="2">F-box domain</fullName>
    </submittedName>
</protein>
<dbReference type="Proteomes" id="UP000694251">
    <property type="component" value="Chromosome 3"/>
</dbReference>
<dbReference type="CDD" id="cd22157">
    <property type="entry name" value="F-box_AtFBW1-like"/>
    <property type="match status" value="1"/>
</dbReference>
<dbReference type="Pfam" id="PF07734">
    <property type="entry name" value="FBA_1"/>
    <property type="match status" value="1"/>
</dbReference>
<name>A0A8T2F972_ARASU</name>
<proteinExistence type="predicted"/>
<dbReference type="EMBL" id="JAEFBJ010000003">
    <property type="protein sequence ID" value="KAG7631120.1"/>
    <property type="molecule type" value="Genomic_DNA"/>
</dbReference>
<dbReference type="InterPro" id="IPR006527">
    <property type="entry name" value="F-box-assoc_dom_typ1"/>
</dbReference>
<evidence type="ECO:0000313" key="3">
    <source>
        <dbReference type="Proteomes" id="UP000694251"/>
    </source>
</evidence>
<dbReference type="Pfam" id="PF00646">
    <property type="entry name" value="F-box"/>
    <property type="match status" value="1"/>
</dbReference>
<feature type="domain" description="F-box" evidence="1">
    <location>
        <begin position="1"/>
        <end position="51"/>
    </location>
</feature>
<reference evidence="2 3" key="1">
    <citation type="submission" date="2020-12" db="EMBL/GenBank/DDBJ databases">
        <title>Concerted genomic and epigenomic changes stabilize Arabidopsis allopolyploids.</title>
        <authorList>
            <person name="Chen Z."/>
        </authorList>
    </citation>
    <scope>NUCLEOTIDE SEQUENCE [LARGE SCALE GENOMIC DNA]</scope>
    <source>
        <strain evidence="2">As9502</strain>
        <tissue evidence="2">Leaf</tissue>
    </source>
</reference>
<dbReference type="SMART" id="SM00256">
    <property type="entry name" value="FBOX"/>
    <property type="match status" value="1"/>
</dbReference>
<dbReference type="InterPro" id="IPR001810">
    <property type="entry name" value="F-box_dom"/>
</dbReference>
<evidence type="ECO:0000313" key="2">
    <source>
        <dbReference type="EMBL" id="KAG7631120.1"/>
    </source>
</evidence>